<name>A0A428SVY9_9HYPO</name>
<evidence type="ECO:0000313" key="1">
    <source>
        <dbReference type="EMBL" id="RSL93928.1"/>
    </source>
</evidence>
<accession>A0A428SVY9</accession>
<protein>
    <submittedName>
        <fullName evidence="1">Uncharacterized protein</fullName>
    </submittedName>
</protein>
<comment type="caution">
    <text evidence="1">The sequence shown here is derived from an EMBL/GenBank/DDBJ whole genome shotgun (WGS) entry which is preliminary data.</text>
</comment>
<reference evidence="1 2" key="1">
    <citation type="submission" date="2017-06" db="EMBL/GenBank/DDBJ databases">
        <title>Comparative genomic analysis of Ambrosia Fusariam Clade fungi.</title>
        <authorList>
            <person name="Stajich J.E."/>
            <person name="Carrillo J."/>
            <person name="Kijimoto T."/>
            <person name="Eskalen A."/>
            <person name="O'Donnell K."/>
            <person name="Kasson M."/>
        </authorList>
    </citation>
    <scope>NUCLEOTIDE SEQUENCE [LARGE SCALE GENOMIC DNA]</scope>
    <source>
        <strain evidence="1 2">NRRL62579</strain>
    </source>
</reference>
<sequence length="316" mass="34177">MAEMELTGRKNMSDSVNNHVSQLDRQIKAIEAQLEASSVPARGLSSTIIGVDGNRNIIHADESDMRAQQAPPAQDDNGNPVSDAWTKITFTVGARSESTSTKERATTAGIDLNVGGWFASVHADSSVSSASKNVQKALSECTMVGSFSAILVTIRRPWLHADLFQDFDIDTPDDVKLSPGAAKIKTWIERGDDDSVTDKLADYGKFPAYPTSFIVAADTVLEFKSNESKSEELMSHLSTDSYIKANYGPWGLSGGASLKTDNKDSSMKMEVRGGALRISFQAPQIIGWVSEILPQLPRQKGKIGGLSGPPNRLFRL</sequence>
<dbReference type="EMBL" id="NKCK01000176">
    <property type="protein sequence ID" value="RSL93928.1"/>
    <property type="molecule type" value="Genomic_DNA"/>
</dbReference>
<dbReference type="Proteomes" id="UP000287144">
    <property type="component" value="Unassembled WGS sequence"/>
</dbReference>
<evidence type="ECO:0000313" key="2">
    <source>
        <dbReference type="Proteomes" id="UP000287144"/>
    </source>
</evidence>
<proteinExistence type="predicted"/>
<organism evidence="1 2">
    <name type="scientific">Fusarium oligoseptatum</name>
    <dbReference type="NCBI Taxonomy" id="2604345"/>
    <lineage>
        <taxon>Eukaryota</taxon>
        <taxon>Fungi</taxon>
        <taxon>Dikarya</taxon>
        <taxon>Ascomycota</taxon>
        <taxon>Pezizomycotina</taxon>
        <taxon>Sordariomycetes</taxon>
        <taxon>Hypocreomycetidae</taxon>
        <taxon>Hypocreales</taxon>
        <taxon>Nectriaceae</taxon>
        <taxon>Fusarium</taxon>
        <taxon>Fusarium solani species complex</taxon>
    </lineage>
</organism>
<keyword evidence="2" id="KW-1185">Reference proteome</keyword>
<gene>
    <name evidence="1" type="ORF">CEP52_012954</name>
</gene>
<dbReference type="AlphaFoldDB" id="A0A428SVY9"/>